<dbReference type="CDD" id="cd09917">
    <property type="entry name" value="F-box_SF"/>
    <property type="match status" value="1"/>
</dbReference>
<feature type="domain" description="F-box" evidence="1">
    <location>
        <begin position="1"/>
        <end position="45"/>
    </location>
</feature>
<accession>A0A166N5Z5</accession>
<dbReference type="Gene3D" id="3.80.10.10">
    <property type="entry name" value="Ribonuclease Inhibitor"/>
    <property type="match status" value="1"/>
</dbReference>
<evidence type="ECO:0000313" key="2">
    <source>
        <dbReference type="EMBL" id="KZP24679.1"/>
    </source>
</evidence>
<evidence type="ECO:0000313" key="3">
    <source>
        <dbReference type="Proteomes" id="UP000076532"/>
    </source>
</evidence>
<dbReference type="InterPro" id="IPR032675">
    <property type="entry name" value="LRR_dom_sf"/>
</dbReference>
<dbReference type="PROSITE" id="PS50181">
    <property type="entry name" value="FBOX"/>
    <property type="match status" value="1"/>
</dbReference>
<sequence>MSFPSLPVELIDNILQNVQSSDLVALALTCTSLSPVAQRLLYRDIIVSAWSNNTKVVETLAKRPDLAVFARSFSITTTTQPPAFPAFDQLLATALAGMTELTTLALNLADSSASWVLEKAAQNVSYHRLHQFTASFPFDQNVANFLDKTPNLTQLEVDSIPCAEPTSPVPSLLPTTIPNLSQFVGSVRAAKSIVPGRPLESIHLNEGDLVDEDVAGFSRATGRVLVFSATASTSPVPLLESIAHNFPHLAYLRIMTTHHFTQAPKHGFMDQVANALATLPDLTAFELSGMQWGSSKRNDDDSKRVWQ</sequence>
<evidence type="ECO:0000259" key="1">
    <source>
        <dbReference type="PROSITE" id="PS50181"/>
    </source>
</evidence>
<gene>
    <name evidence="2" type="ORF">FIBSPDRAFT_706970</name>
</gene>
<keyword evidence="3" id="KW-1185">Reference proteome</keyword>
<dbReference type="Proteomes" id="UP000076532">
    <property type="component" value="Unassembled WGS sequence"/>
</dbReference>
<dbReference type="AlphaFoldDB" id="A0A166N5Z5"/>
<organism evidence="2 3">
    <name type="scientific">Athelia psychrophila</name>
    <dbReference type="NCBI Taxonomy" id="1759441"/>
    <lineage>
        <taxon>Eukaryota</taxon>
        <taxon>Fungi</taxon>
        <taxon>Dikarya</taxon>
        <taxon>Basidiomycota</taxon>
        <taxon>Agaricomycotina</taxon>
        <taxon>Agaricomycetes</taxon>
        <taxon>Agaricomycetidae</taxon>
        <taxon>Atheliales</taxon>
        <taxon>Atheliaceae</taxon>
        <taxon>Athelia</taxon>
    </lineage>
</organism>
<dbReference type="Pfam" id="PF00646">
    <property type="entry name" value="F-box"/>
    <property type="match status" value="1"/>
</dbReference>
<protein>
    <recommendedName>
        <fullName evidence="1">F-box domain-containing protein</fullName>
    </recommendedName>
</protein>
<feature type="non-terminal residue" evidence="2">
    <location>
        <position position="307"/>
    </location>
</feature>
<reference evidence="2 3" key="1">
    <citation type="journal article" date="2016" name="Mol. Biol. Evol.">
        <title>Comparative Genomics of Early-Diverging Mushroom-Forming Fungi Provides Insights into the Origins of Lignocellulose Decay Capabilities.</title>
        <authorList>
            <person name="Nagy L.G."/>
            <person name="Riley R."/>
            <person name="Tritt A."/>
            <person name="Adam C."/>
            <person name="Daum C."/>
            <person name="Floudas D."/>
            <person name="Sun H."/>
            <person name="Yadav J.S."/>
            <person name="Pangilinan J."/>
            <person name="Larsson K.H."/>
            <person name="Matsuura K."/>
            <person name="Barry K."/>
            <person name="Labutti K."/>
            <person name="Kuo R."/>
            <person name="Ohm R.A."/>
            <person name="Bhattacharya S.S."/>
            <person name="Shirouzu T."/>
            <person name="Yoshinaga Y."/>
            <person name="Martin F.M."/>
            <person name="Grigoriev I.V."/>
            <person name="Hibbett D.S."/>
        </authorList>
    </citation>
    <scope>NUCLEOTIDE SEQUENCE [LARGE SCALE GENOMIC DNA]</scope>
    <source>
        <strain evidence="2 3">CBS 109695</strain>
    </source>
</reference>
<dbReference type="SUPFAM" id="SSF81383">
    <property type="entry name" value="F-box domain"/>
    <property type="match status" value="1"/>
</dbReference>
<name>A0A166N5Z5_9AGAM</name>
<dbReference type="EMBL" id="KV417525">
    <property type="protein sequence ID" value="KZP24679.1"/>
    <property type="molecule type" value="Genomic_DNA"/>
</dbReference>
<dbReference type="InterPro" id="IPR001810">
    <property type="entry name" value="F-box_dom"/>
</dbReference>
<proteinExistence type="predicted"/>
<dbReference type="InterPro" id="IPR036047">
    <property type="entry name" value="F-box-like_dom_sf"/>
</dbReference>
<dbReference type="OrthoDB" id="613763at2759"/>